<protein>
    <submittedName>
        <fullName evidence="1">ARAD1D44924p</fullName>
    </submittedName>
</protein>
<evidence type="ECO:0000313" key="1">
    <source>
        <dbReference type="EMBL" id="CDP38889.1"/>
    </source>
</evidence>
<dbReference type="PANTHER" id="PTHR36987:SF1">
    <property type="entry name" value="NADH DEHYDROGENASE [UBIQUINONE] 1 BETA SUBCOMPLEX SUBUNIT 2"/>
    <property type="match status" value="1"/>
</dbReference>
<dbReference type="PANTHER" id="PTHR36987">
    <property type="entry name" value="NADH DEHYDROGENASE [UBIQUINONE] 1 BETA SUBCOMPLEX SUBUNIT 2-LIKE"/>
    <property type="match status" value="1"/>
</dbReference>
<dbReference type="GO" id="GO:0005743">
    <property type="term" value="C:mitochondrial inner membrane"/>
    <property type="evidence" value="ECO:0007669"/>
    <property type="project" value="InterPro"/>
</dbReference>
<dbReference type="GO" id="GO:0045271">
    <property type="term" value="C:respiratory chain complex I"/>
    <property type="evidence" value="ECO:0007669"/>
    <property type="project" value="InterPro"/>
</dbReference>
<proteinExistence type="predicted"/>
<name>A0A060TDL7_BLAAD</name>
<dbReference type="EMBL" id="HG937694">
    <property type="protein sequence ID" value="CDP38889.1"/>
    <property type="molecule type" value="Genomic_DNA"/>
</dbReference>
<dbReference type="InterPro" id="IPR044980">
    <property type="entry name" value="NDUFB2_plant/fungi"/>
</dbReference>
<reference evidence="1" key="2">
    <citation type="submission" date="2014-06" db="EMBL/GenBank/DDBJ databases">
        <title>The complete genome of Blastobotrys (Arxula) adeninivorans LS3 - a yeast of biotechnological interest.</title>
        <authorList>
            <person name="Kunze G."/>
            <person name="Gaillardin C."/>
            <person name="Czernicka M."/>
            <person name="Durrens P."/>
            <person name="Martin T."/>
            <person name="Boer E."/>
            <person name="Gabaldon T."/>
            <person name="Cruz J."/>
            <person name="Talla E."/>
            <person name="Marck C."/>
            <person name="Goffeau A."/>
            <person name="Barbe V."/>
            <person name="Baret P."/>
            <person name="Baronian K."/>
            <person name="Beier S."/>
            <person name="Bleykasten C."/>
            <person name="Bode R."/>
            <person name="Casaregola S."/>
            <person name="Despons L."/>
            <person name="Fairhead C."/>
            <person name="Giersberg M."/>
            <person name="Gierski P."/>
            <person name="Hahnel U."/>
            <person name="Hartmann A."/>
            <person name="Jankowska D."/>
            <person name="Jubin C."/>
            <person name="Jung P."/>
            <person name="Lafontaine I."/>
            <person name="Leh-Louis V."/>
            <person name="Lemaire M."/>
            <person name="Marcet-Houben M."/>
            <person name="Mascher M."/>
            <person name="Morel G."/>
            <person name="Richard G.-F."/>
            <person name="Riechen J."/>
            <person name="Sacerdot C."/>
            <person name="Sarkar A."/>
            <person name="Savel G."/>
            <person name="Schacherer J."/>
            <person name="Sherman D."/>
            <person name="Straub M.-L."/>
            <person name="Stein N."/>
            <person name="Thierry A."/>
            <person name="Trautwein-Schult A."/>
            <person name="Westhof E."/>
            <person name="Worch S."/>
            <person name="Dujon B."/>
            <person name="Souciet J.-L."/>
            <person name="Wincker P."/>
            <person name="Scholz U."/>
            <person name="Neuveglise N."/>
        </authorList>
    </citation>
    <scope>NUCLEOTIDE SEQUENCE</scope>
    <source>
        <strain evidence="1">LS3</strain>
    </source>
</reference>
<accession>A0A060TDL7</accession>
<dbReference type="AlphaFoldDB" id="A0A060TDL7"/>
<reference evidence="1" key="1">
    <citation type="submission" date="2014-02" db="EMBL/GenBank/DDBJ databases">
        <authorList>
            <person name="Genoscope - CEA"/>
        </authorList>
    </citation>
    <scope>NUCLEOTIDE SEQUENCE</scope>
    <source>
        <strain evidence="1">LS3</strain>
    </source>
</reference>
<dbReference type="PhylomeDB" id="A0A060TDL7"/>
<sequence>MAGHAKYSAGNSSIPFPKIPASQRWIGKLLGGAMWFWIFYRVREEGPVLLGWRHPWEHGHHGHDEEH</sequence>
<gene>
    <name evidence="1" type="ORF">GNLVRS02_ARAD1D44924g</name>
</gene>
<organism evidence="1">
    <name type="scientific">Blastobotrys adeninivorans</name>
    <name type="common">Yeast</name>
    <name type="synonym">Arxula adeninivorans</name>
    <dbReference type="NCBI Taxonomy" id="409370"/>
    <lineage>
        <taxon>Eukaryota</taxon>
        <taxon>Fungi</taxon>
        <taxon>Dikarya</taxon>
        <taxon>Ascomycota</taxon>
        <taxon>Saccharomycotina</taxon>
        <taxon>Dipodascomycetes</taxon>
        <taxon>Dipodascales</taxon>
        <taxon>Trichomonascaceae</taxon>
        <taxon>Blastobotrys</taxon>
    </lineage>
</organism>